<gene>
    <name evidence="1" type="ORF">E2C01_074511</name>
</gene>
<organism evidence="1 2">
    <name type="scientific">Portunus trituberculatus</name>
    <name type="common">Swimming crab</name>
    <name type="synonym">Neptunus trituberculatus</name>
    <dbReference type="NCBI Taxonomy" id="210409"/>
    <lineage>
        <taxon>Eukaryota</taxon>
        <taxon>Metazoa</taxon>
        <taxon>Ecdysozoa</taxon>
        <taxon>Arthropoda</taxon>
        <taxon>Crustacea</taxon>
        <taxon>Multicrustacea</taxon>
        <taxon>Malacostraca</taxon>
        <taxon>Eumalacostraca</taxon>
        <taxon>Eucarida</taxon>
        <taxon>Decapoda</taxon>
        <taxon>Pleocyemata</taxon>
        <taxon>Brachyura</taxon>
        <taxon>Eubrachyura</taxon>
        <taxon>Portunoidea</taxon>
        <taxon>Portunidae</taxon>
        <taxon>Portuninae</taxon>
        <taxon>Portunus</taxon>
    </lineage>
</organism>
<sequence>MAEIISPWCVAIHDATSTYNSHAGLTRQQQSFQFALPNTLCPSQGCLSGGEPRIPVISGRLTTSSRFINNNSTVNECER</sequence>
<evidence type="ECO:0000313" key="2">
    <source>
        <dbReference type="Proteomes" id="UP000324222"/>
    </source>
</evidence>
<evidence type="ECO:0000313" key="1">
    <source>
        <dbReference type="EMBL" id="MPC79951.1"/>
    </source>
</evidence>
<dbReference type="Proteomes" id="UP000324222">
    <property type="component" value="Unassembled WGS sequence"/>
</dbReference>
<accession>A0A5B7I3I8</accession>
<proteinExistence type="predicted"/>
<name>A0A5B7I3I8_PORTR</name>
<keyword evidence="2" id="KW-1185">Reference proteome</keyword>
<dbReference type="AlphaFoldDB" id="A0A5B7I3I8"/>
<dbReference type="EMBL" id="VSRR010052547">
    <property type="protein sequence ID" value="MPC79951.1"/>
    <property type="molecule type" value="Genomic_DNA"/>
</dbReference>
<protein>
    <submittedName>
        <fullName evidence="1">Uncharacterized protein</fullName>
    </submittedName>
</protein>
<reference evidence="1 2" key="1">
    <citation type="submission" date="2019-05" db="EMBL/GenBank/DDBJ databases">
        <title>Another draft genome of Portunus trituberculatus and its Hox gene families provides insights of decapod evolution.</title>
        <authorList>
            <person name="Jeong J.-H."/>
            <person name="Song I."/>
            <person name="Kim S."/>
            <person name="Choi T."/>
            <person name="Kim D."/>
            <person name="Ryu S."/>
            <person name="Kim W."/>
        </authorList>
    </citation>
    <scope>NUCLEOTIDE SEQUENCE [LARGE SCALE GENOMIC DNA]</scope>
    <source>
        <tissue evidence="1">Muscle</tissue>
    </source>
</reference>
<comment type="caution">
    <text evidence="1">The sequence shown here is derived from an EMBL/GenBank/DDBJ whole genome shotgun (WGS) entry which is preliminary data.</text>
</comment>